<dbReference type="GeneID" id="8849219"/>
<reference evidence="9 10" key="1">
    <citation type="journal article" date="2010" name="Cell">
        <title>The genome of Naegleria gruberi illuminates early eukaryotic versatility.</title>
        <authorList>
            <person name="Fritz-Laylin L.K."/>
            <person name="Prochnik S.E."/>
            <person name="Ginger M.L."/>
            <person name="Dacks J.B."/>
            <person name="Carpenter M.L."/>
            <person name="Field M.C."/>
            <person name="Kuo A."/>
            <person name="Paredez A."/>
            <person name="Chapman J."/>
            <person name="Pham J."/>
            <person name="Shu S."/>
            <person name="Neupane R."/>
            <person name="Cipriano M."/>
            <person name="Mancuso J."/>
            <person name="Tu H."/>
            <person name="Salamov A."/>
            <person name="Lindquist E."/>
            <person name="Shapiro H."/>
            <person name="Lucas S."/>
            <person name="Grigoriev I.V."/>
            <person name="Cande W.Z."/>
            <person name="Fulton C."/>
            <person name="Rokhsar D.S."/>
            <person name="Dawson S.C."/>
        </authorList>
    </citation>
    <scope>NUCLEOTIDE SEQUENCE [LARGE SCALE GENOMIC DNA]</scope>
    <source>
        <strain evidence="9 10">NEG-M</strain>
    </source>
</reference>
<dbReference type="EC" id="3.1.3.-" evidence="7"/>
<dbReference type="GO" id="GO:0103026">
    <property type="term" value="F:fructose-1-phosphatase activity"/>
    <property type="evidence" value="ECO:0007669"/>
    <property type="project" value="RHEA"/>
</dbReference>
<dbReference type="GO" id="GO:0005634">
    <property type="term" value="C:nucleus"/>
    <property type="evidence" value="ECO:0007669"/>
    <property type="project" value="TreeGrafter"/>
</dbReference>
<dbReference type="GO" id="GO:0006974">
    <property type="term" value="P:DNA damage response"/>
    <property type="evidence" value="ECO:0007669"/>
    <property type="project" value="TreeGrafter"/>
</dbReference>
<comment type="catalytic activity">
    <reaction evidence="1 7">
        <text>beta-D-fructose 1-phosphate + H2O = D-fructose + phosphate</text>
        <dbReference type="Rhea" id="RHEA:35603"/>
        <dbReference type="ChEBI" id="CHEBI:15377"/>
        <dbReference type="ChEBI" id="CHEBI:37721"/>
        <dbReference type="ChEBI" id="CHEBI:43474"/>
        <dbReference type="ChEBI" id="CHEBI:138881"/>
    </reaction>
</comment>
<feature type="domain" description="Damage-control phosphatase ARMT1-like metal-binding" evidence="8">
    <location>
        <begin position="43"/>
        <end position="424"/>
    </location>
</feature>
<dbReference type="InterPro" id="IPR002791">
    <property type="entry name" value="ARMT1-like_metal-bd"/>
</dbReference>
<name>D2V5J9_NAEGR</name>
<sequence length="454" mass="52900">MATQQHRLSPSDREHLLSWENHNDDGKPLIGMDGGFTYISIIERLPKILQSMIESNKEEQLLQQHPEILHKLKALEEELVEGDVCTKLRISLKADQAVDDENVRADLENWAKYEKMFGVEDKNWLEMTWFFVENYFYRLILDITEFWKADSPLLRWDPFGNQKKKSLDVVFNSKSEKTVAQQFCELLSELPTEGDKILSLVRESIVLSLWGNQADLSLSTGLQNHTEKFKKSLEENILSNDLTEVVKILDNIKLKEKGTRHLAIILDNVGLELVSDMFMADTLLRLDFIDSVTFFGKYQPVFVSDVTERDFQQTISRFVDHEGIIGEYGKRFSQYIDNQQWKFKKHTFFTSPLEYTQIPQDLANELRNDFEFIFIKGDANYRRTINDAKLPIEQDFNQTLQYFPAKNGICSLRTIKSYSLIGIKDMEKFNSVKETVSNWRYSGDYGLVCLSSRK</sequence>
<comment type="domain">
    <text evidence="7">Subfamily III proteins have a conserved RTxK motif about 40-50 residues from the C-terminus; the threonine may be replaced by serine or cysteine.</text>
</comment>
<dbReference type="KEGG" id="ngr:NAEGRDRAFT_46849"/>
<dbReference type="AlphaFoldDB" id="D2V5J9"/>
<organism evidence="10">
    <name type="scientific">Naegleria gruberi</name>
    <name type="common">Amoeba</name>
    <dbReference type="NCBI Taxonomy" id="5762"/>
    <lineage>
        <taxon>Eukaryota</taxon>
        <taxon>Discoba</taxon>
        <taxon>Heterolobosea</taxon>
        <taxon>Tetramitia</taxon>
        <taxon>Eutetramitia</taxon>
        <taxon>Vahlkampfiidae</taxon>
        <taxon>Naegleria</taxon>
    </lineage>
</organism>
<keyword evidence="10" id="KW-1185">Reference proteome</keyword>
<evidence type="ECO:0000313" key="10">
    <source>
        <dbReference type="Proteomes" id="UP000006671"/>
    </source>
</evidence>
<dbReference type="PANTHER" id="PTHR12260">
    <property type="entry name" value="DAMAGE-CONTROL PHOSPHATASE ARMT1"/>
    <property type="match status" value="1"/>
</dbReference>
<evidence type="ECO:0000256" key="7">
    <source>
        <dbReference type="RuleBase" id="RU367030"/>
    </source>
</evidence>
<evidence type="ECO:0000256" key="1">
    <source>
        <dbReference type="ARBA" id="ARBA00001326"/>
    </source>
</evidence>
<evidence type="ECO:0000256" key="5">
    <source>
        <dbReference type="ARBA" id="ARBA00023211"/>
    </source>
</evidence>
<evidence type="ECO:0000256" key="4">
    <source>
        <dbReference type="ARBA" id="ARBA00022801"/>
    </source>
</evidence>
<comment type="cofactor">
    <cofactor evidence="7">
        <name>Mn(2+)</name>
        <dbReference type="ChEBI" id="CHEBI:29035"/>
    </cofactor>
    <cofactor evidence="7">
        <name>Ni(2+)</name>
        <dbReference type="ChEBI" id="CHEBI:49786"/>
    </cofactor>
</comment>
<dbReference type="eggNOG" id="KOG3870">
    <property type="taxonomic scope" value="Eukaryota"/>
</dbReference>
<evidence type="ECO:0000256" key="3">
    <source>
        <dbReference type="ARBA" id="ARBA00022723"/>
    </source>
</evidence>
<evidence type="ECO:0000256" key="2">
    <source>
        <dbReference type="ARBA" id="ARBA00009519"/>
    </source>
</evidence>
<keyword evidence="5 7" id="KW-0464">Manganese</keyword>
<dbReference type="GO" id="GO:0046872">
    <property type="term" value="F:metal ion binding"/>
    <property type="evidence" value="ECO:0007669"/>
    <property type="project" value="UniProtKB-UniRule"/>
</dbReference>
<gene>
    <name evidence="9" type="ORF">NAEGRDRAFT_46849</name>
</gene>
<dbReference type="Gene3D" id="1.20.930.60">
    <property type="match status" value="1"/>
</dbReference>
<dbReference type="InParanoid" id="D2V5J9"/>
<keyword evidence="3 7" id="KW-0479">Metal-binding</keyword>
<dbReference type="VEuPathDB" id="AmoebaDB:NAEGRDRAFT_46849"/>
<evidence type="ECO:0000313" key="9">
    <source>
        <dbReference type="EMBL" id="EFC47810.1"/>
    </source>
</evidence>
<dbReference type="STRING" id="5762.D2V5J9"/>
<dbReference type="SUPFAM" id="SSF111321">
    <property type="entry name" value="AF1104-like"/>
    <property type="match status" value="1"/>
</dbReference>
<dbReference type="Gene3D" id="3.40.50.10880">
    <property type="entry name" value="Uncharacterised protein PF01937, DUF89, domain 3"/>
    <property type="match status" value="1"/>
</dbReference>
<dbReference type="InterPro" id="IPR039763">
    <property type="entry name" value="ARMT1"/>
</dbReference>
<protein>
    <recommendedName>
        <fullName evidence="7">Sugar phosphate phosphatase</fullName>
        <ecNumber evidence="7">3.1.3.-</ecNumber>
    </recommendedName>
</protein>
<dbReference type="PANTHER" id="PTHR12260:SF6">
    <property type="entry name" value="DAMAGE-CONTROL PHOSPHATASE ARMT1"/>
    <property type="match status" value="1"/>
</dbReference>
<dbReference type="Proteomes" id="UP000006671">
    <property type="component" value="Unassembled WGS sequence"/>
</dbReference>
<dbReference type="Pfam" id="PF01937">
    <property type="entry name" value="ARMT1-like_dom"/>
    <property type="match status" value="1"/>
</dbReference>
<comment type="function">
    <text evidence="7">Metal-dependent phosphatase that shows phosphatase activity against several substrates, including fructose-1-phosphate and fructose-6-phosphate. Its preference for fructose-1-phosphate, a strong glycating agent that causes DNA damage rather than a canonical yeast metabolite, suggests a damage-control function in hexose phosphate metabolism.</text>
</comment>
<comment type="catalytic activity">
    <reaction evidence="6 7">
        <text>beta-D-fructose 6-phosphate = dihydroxyacetone + D-glyceraldehyde 3-phosphate</text>
        <dbReference type="Rhea" id="RHEA:28002"/>
        <dbReference type="ChEBI" id="CHEBI:16016"/>
        <dbReference type="ChEBI" id="CHEBI:57634"/>
        <dbReference type="ChEBI" id="CHEBI:59776"/>
    </reaction>
</comment>
<evidence type="ECO:0000256" key="6">
    <source>
        <dbReference type="ARBA" id="ARBA00048809"/>
    </source>
</evidence>
<keyword evidence="4 7" id="KW-0378">Hydrolase</keyword>
<dbReference type="OMA" id="SHFWTGP"/>
<dbReference type="GO" id="GO:0097023">
    <property type="term" value="F:fructose 6-phosphate aldolase activity"/>
    <property type="evidence" value="ECO:0007669"/>
    <property type="project" value="RHEA"/>
</dbReference>
<evidence type="ECO:0000259" key="8">
    <source>
        <dbReference type="Pfam" id="PF01937"/>
    </source>
</evidence>
<dbReference type="InterPro" id="IPR036075">
    <property type="entry name" value="ARMT-1-like_metal-bd_sf"/>
</dbReference>
<proteinExistence type="inferred from homology"/>
<comment type="similarity">
    <text evidence="2 7">Belongs to the damage-control phosphatase family. Sugar phosphate phosphatase III subfamily.</text>
</comment>
<dbReference type="FunCoup" id="D2V5J9">
    <property type="interactions" value="110"/>
</dbReference>
<accession>D2V5J9</accession>
<dbReference type="OrthoDB" id="541375at2759"/>
<dbReference type="RefSeq" id="XP_002680554.1">
    <property type="nucleotide sequence ID" value="XM_002680508.1"/>
</dbReference>
<dbReference type="EMBL" id="GG738853">
    <property type="protein sequence ID" value="EFC47810.1"/>
    <property type="molecule type" value="Genomic_DNA"/>
</dbReference>